<sequence>MDILIQINSGNLDTIIPGLIMATRLKNEGADVSVSFQWRALIAFAEGHFEFSPSVARYATKINKNAEKMGLPIDPMKFLEGAKADGIPLYGCAVEAAICGIKEKIPQEIELMEESDITNFLLEAKKVISGF</sequence>
<dbReference type="AlphaFoldDB" id="A0A0E3WVD0"/>
<reference evidence="1 2" key="1">
    <citation type="submission" date="2014-07" db="EMBL/GenBank/DDBJ databases">
        <title>Methanogenic archaea and the global carbon cycle.</title>
        <authorList>
            <person name="Henriksen J.R."/>
            <person name="Luke J."/>
            <person name="Reinhart S."/>
            <person name="Benedict M.N."/>
            <person name="Youngblut N.D."/>
            <person name="Metcalf M.E."/>
            <person name="Whitaker R.J."/>
            <person name="Metcalf W.W."/>
        </authorList>
    </citation>
    <scope>NUCLEOTIDE SEQUENCE [LARGE SCALE GENOMIC DNA]</scope>
    <source>
        <strain evidence="1 2">HB-1</strain>
    </source>
</reference>
<dbReference type="HOGENOM" id="CLU_1922803_0_0_2"/>
<dbReference type="PATRIC" id="fig|1434110.4.peg.1452"/>
<dbReference type="Gene3D" id="3.40.1260.10">
    <property type="entry name" value="DsrEFH-like"/>
    <property type="match status" value="1"/>
</dbReference>
<name>A0A0E3WVD0_9EURY</name>
<evidence type="ECO:0000313" key="2">
    <source>
        <dbReference type="Proteomes" id="UP000033101"/>
    </source>
</evidence>
<dbReference type="RefSeq" id="WP_048138160.1">
    <property type="nucleotide sequence ID" value="NZ_CP009516.1"/>
</dbReference>
<proteinExistence type="predicted"/>
<dbReference type="InterPro" id="IPR027396">
    <property type="entry name" value="DsrEFH-like"/>
</dbReference>
<dbReference type="Proteomes" id="UP000033101">
    <property type="component" value="Chromosome"/>
</dbReference>
<accession>A0A0E3WVD0</accession>
<dbReference type="KEGG" id="mhor:MSHOH_1167"/>
<keyword evidence="2" id="KW-1185">Reference proteome</keyword>
<evidence type="ECO:0000313" key="1">
    <source>
        <dbReference type="EMBL" id="AKB77650.1"/>
    </source>
</evidence>
<gene>
    <name evidence="1" type="ORF">MSHOH_1167</name>
</gene>
<organism evidence="1 2">
    <name type="scientific">Methanosarcina horonobensis HB-1 = JCM 15518</name>
    <dbReference type="NCBI Taxonomy" id="1434110"/>
    <lineage>
        <taxon>Archaea</taxon>
        <taxon>Methanobacteriati</taxon>
        <taxon>Methanobacteriota</taxon>
        <taxon>Stenosarchaea group</taxon>
        <taxon>Methanomicrobia</taxon>
        <taxon>Methanosarcinales</taxon>
        <taxon>Methanosarcinaceae</taxon>
        <taxon>Methanosarcina</taxon>
    </lineage>
</organism>
<dbReference type="SUPFAM" id="SSF75169">
    <property type="entry name" value="DsrEFH-like"/>
    <property type="match status" value="1"/>
</dbReference>
<dbReference type="GeneID" id="24830336"/>
<protein>
    <recommendedName>
        <fullName evidence="3">Peroxiredoxin</fullName>
    </recommendedName>
</protein>
<evidence type="ECO:0008006" key="3">
    <source>
        <dbReference type="Google" id="ProtNLM"/>
    </source>
</evidence>
<dbReference type="EMBL" id="CP009516">
    <property type="protein sequence ID" value="AKB77650.1"/>
    <property type="molecule type" value="Genomic_DNA"/>
</dbReference>